<dbReference type="GO" id="GO:0017178">
    <property type="term" value="F:diphthine-ammonia ligase activity"/>
    <property type="evidence" value="ECO:0007669"/>
    <property type="project" value="UniProtKB-EC"/>
</dbReference>
<dbReference type="Proteomes" id="UP001152797">
    <property type="component" value="Unassembled WGS sequence"/>
</dbReference>
<dbReference type="SUPFAM" id="SSF52402">
    <property type="entry name" value="Adenine nucleotide alpha hydrolases-like"/>
    <property type="match status" value="1"/>
</dbReference>
<gene>
    <name evidence="7" type="ORF">C1SCF055_LOCUS24554</name>
</gene>
<dbReference type="Pfam" id="PF13621">
    <property type="entry name" value="Cupin_8"/>
    <property type="match status" value="1"/>
</dbReference>
<dbReference type="InterPro" id="IPR003347">
    <property type="entry name" value="JmjC_dom"/>
</dbReference>
<dbReference type="SUPFAM" id="SSF51197">
    <property type="entry name" value="Clavaminate synthase-like"/>
    <property type="match status" value="1"/>
</dbReference>
<evidence type="ECO:0000256" key="3">
    <source>
        <dbReference type="ARBA" id="ARBA00029814"/>
    </source>
</evidence>
<evidence type="ECO:0000313" key="9">
    <source>
        <dbReference type="Proteomes" id="UP001152797"/>
    </source>
</evidence>
<dbReference type="EMBL" id="CAMXCT030002447">
    <property type="protein sequence ID" value="CAL4785549.1"/>
    <property type="molecule type" value="Genomic_DNA"/>
</dbReference>
<dbReference type="Pfam" id="PF01902">
    <property type="entry name" value="Diphthami_syn_2"/>
    <property type="match status" value="1"/>
</dbReference>
<evidence type="ECO:0000313" key="8">
    <source>
        <dbReference type="EMBL" id="CAL4785549.1"/>
    </source>
</evidence>
<dbReference type="Gene3D" id="2.60.120.10">
    <property type="entry name" value="Jelly Rolls"/>
    <property type="match status" value="1"/>
</dbReference>
<keyword evidence="9" id="KW-1185">Reference proteome</keyword>
<reference evidence="8 9" key="2">
    <citation type="submission" date="2024-05" db="EMBL/GenBank/DDBJ databases">
        <authorList>
            <person name="Chen Y."/>
            <person name="Shah S."/>
            <person name="Dougan E. K."/>
            <person name="Thang M."/>
            <person name="Chan C."/>
        </authorList>
    </citation>
    <scope>NUCLEOTIDE SEQUENCE [LARGE SCALE GENOMIC DNA]</scope>
</reference>
<comment type="caution">
    <text evidence="7">The sequence shown here is derived from an EMBL/GenBank/DDBJ whole genome shotgun (WGS) entry which is preliminary data.</text>
</comment>
<dbReference type="InterPro" id="IPR002491">
    <property type="entry name" value="ABC_transptr_periplasmic_BD"/>
</dbReference>
<keyword evidence="8" id="KW-0436">Ligase</keyword>
<feature type="domain" description="JmjC" evidence="6">
    <location>
        <begin position="666"/>
        <end position="865"/>
    </location>
</feature>
<protein>
    <recommendedName>
        <fullName evidence="2">Diphthine--ammonia ligase</fullName>
        <ecNumber evidence="1">6.3.1.14</ecNumber>
    </recommendedName>
    <alternativeName>
        <fullName evidence="3">Diphthamide synthase</fullName>
    </alternativeName>
    <alternativeName>
        <fullName evidence="4">Diphthamide synthetase</fullName>
    </alternativeName>
</protein>
<evidence type="ECO:0000313" key="7">
    <source>
        <dbReference type="EMBL" id="CAI3998237.1"/>
    </source>
</evidence>
<organism evidence="7">
    <name type="scientific">Cladocopium goreaui</name>
    <dbReference type="NCBI Taxonomy" id="2562237"/>
    <lineage>
        <taxon>Eukaryota</taxon>
        <taxon>Sar</taxon>
        <taxon>Alveolata</taxon>
        <taxon>Dinophyceae</taxon>
        <taxon>Suessiales</taxon>
        <taxon>Symbiodiniaceae</taxon>
        <taxon>Cladocopium</taxon>
    </lineage>
</organism>
<name>A0A9P1CTF3_9DINO</name>
<dbReference type="InterPro" id="IPR051030">
    <property type="entry name" value="Vitamin_B12-ABC_binding"/>
</dbReference>
<accession>A0A9P1CTF3</accession>
<dbReference type="InterPro" id="IPR035979">
    <property type="entry name" value="RBD_domain_sf"/>
</dbReference>
<dbReference type="InterPro" id="IPR040807">
    <property type="entry name" value="DUF5522"/>
</dbReference>
<dbReference type="InterPro" id="IPR041667">
    <property type="entry name" value="Cupin_8"/>
</dbReference>
<evidence type="ECO:0000259" key="6">
    <source>
        <dbReference type="PROSITE" id="PS51184"/>
    </source>
</evidence>
<evidence type="ECO:0000256" key="2">
    <source>
        <dbReference type="ARBA" id="ARBA00018426"/>
    </source>
</evidence>
<dbReference type="InterPro" id="IPR014710">
    <property type="entry name" value="RmlC-like_jellyroll"/>
</dbReference>
<dbReference type="InterPro" id="IPR014729">
    <property type="entry name" value="Rossmann-like_a/b/a_fold"/>
</dbReference>
<dbReference type="Gene3D" id="3.40.50.620">
    <property type="entry name" value="HUPs"/>
    <property type="match status" value="1"/>
</dbReference>
<dbReference type="EMBL" id="CAMXCT010002447">
    <property type="protein sequence ID" value="CAI3998237.1"/>
    <property type="molecule type" value="Genomic_DNA"/>
</dbReference>
<dbReference type="GO" id="GO:0003676">
    <property type="term" value="F:nucleic acid binding"/>
    <property type="evidence" value="ECO:0007669"/>
    <property type="project" value="InterPro"/>
</dbReference>
<dbReference type="OrthoDB" id="415358at2759"/>
<dbReference type="EMBL" id="CAMXCT020002447">
    <property type="protein sequence ID" value="CAL1151612.1"/>
    <property type="molecule type" value="Genomic_DNA"/>
</dbReference>
<dbReference type="AlphaFoldDB" id="A0A9P1CTF3"/>
<dbReference type="Pfam" id="PF01497">
    <property type="entry name" value="Peripla_BP_2"/>
    <property type="match status" value="1"/>
</dbReference>
<evidence type="ECO:0000256" key="4">
    <source>
        <dbReference type="ARBA" id="ARBA00031552"/>
    </source>
</evidence>
<sequence>MVCHQRIACLTPSATDICVALNLRRYIVGTTHECDDLADATGGPTILTRDAIREQNISSQADIHRKVQEMSQKATASECNVDDLPSLYPIDGEALQKAEPTLIITQDLCQVCAPSSRSVARIYEGSPSKVEVLSLSPNSLEDVLENIQLVASTVGVAEVGKQLVDEIRRQLKELHDTILEHRDARKPRMFLFEWLSPPFDAGHWMPDMMQWACVDHACSRKADRKSKELTWQEVADTKPTTLLVACCGFDLERNYQDALSVSSDLASLGVSAAFATNGDQFFARPGPKLLTGAVLMALCGYWDQPKVLDAIRSRPFGLAATQYKRIPLDTAVKRRKLESESVPDIEDFYKLHQEACARGDTFYTDPASGFLVFTEVAHRKRGKCCGSGCRHCPYNHANVREEQKLVRIQQPAILARGTNPKFAPDAAPDLRVVFFSGGKDSFLTVRTLASAGPMGLVLLTTFDAPSRVIAHQDISIEIAQRQAKHLGLTLLGVPMHRGSSESYISRIGRALDLLQTEFGKKVKSLVFGDLHLDHIRSWRETELSKLGFQLEFPLWHMDYHRLEEDLTASGIHVVVSSSTIEHVKIGEVYDQSLRDKLRQMKVDVFGEGGEFHTVAEVWSVDPERALGGAVEQASLWPKSDTQLPGIIHQDLVLAVAASRIDVTVKDFVASLRKQGNWPLLYADGASNLQRSFEFLRSKLPGSPALGKHLLFKRTDLWLGSHTLSTLHFDNYENLFSQLVGEKEFLLCPPGDTPLLADGRLRKAYATWDRSDGSFERKAEGLSDEAVMNYAVYDIENPPEEYAELSAKLRTTVVTVHAGETLYLPFGWWHQVRGRPGPEGLCCSAASFYAPFFVRLQPKSMSFPGPLLRGNQPGPVHVDGDVRTELQKFTDLMDIGEVLHRAFTNRYDVNLASISSSEGRLCALRSPVSLISRQFLEDSWTTMESISGEVEAMFNAQENCFMKYAGQCETYAACADSSATFDAALVPLQGLFWAGNLTKVLAWQQEELALLEQLPTNDLESELAQKLLSDLQGAAGRHDGEVFPRRVLRLPLAGAPTVMHNRHKEQRRRAPALDDHVTSLILRRLPPNISNSRLVQHLDTIVPGKYDFIHVPHHQQTGHNIALAFINFVNHQSARTVYDTFMRRDRHRAGPWHRTQAAPGNMQVPRWTSVDGAARFLDAAERAEISSDSSLL</sequence>
<dbReference type="SUPFAM" id="SSF54928">
    <property type="entry name" value="RNA-binding domain, RBD"/>
    <property type="match status" value="1"/>
</dbReference>
<dbReference type="Pfam" id="PF17653">
    <property type="entry name" value="DUF5522"/>
    <property type="match status" value="1"/>
</dbReference>
<dbReference type="PANTHER" id="PTHR42860">
    <property type="entry name" value="VITAMIN B12-BINDING PROTEIN"/>
    <property type="match status" value="1"/>
</dbReference>
<dbReference type="PANTHER" id="PTHR42860:SF1">
    <property type="entry name" value="VITAMIN B12-BINDING PROTEIN"/>
    <property type="match status" value="1"/>
</dbReference>
<reference evidence="7" key="1">
    <citation type="submission" date="2022-10" db="EMBL/GenBank/DDBJ databases">
        <authorList>
            <person name="Chen Y."/>
            <person name="Dougan E. K."/>
            <person name="Chan C."/>
            <person name="Rhodes N."/>
            <person name="Thang M."/>
        </authorList>
    </citation>
    <scope>NUCLEOTIDE SEQUENCE</scope>
</reference>
<proteinExistence type="predicted"/>
<comment type="catalytic activity">
    <reaction evidence="5">
        <text>diphthine-[translation elongation factor 2] + NH4(+) + ATP = diphthamide-[translation elongation factor 2] + AMP + diphosphate + H(+)</text>
        <dbReference type="Rhea" id="RHEA:19753"/>
        <dbReference type="Rhea" id="RHEA-COMP:10172"/>
        <dbReference type="Rhea" id="RHEA-COMP:10174"/>
        <dbReference type="ChEBI" id="CHEBI:15378"/>
        <dbReference type="ChEBI" id="CHEBI:16692"/>
        <dbReference type="ChEBI" id="CHEBI:28938"/>
        <dbReference type="ChEBI" id="CHEBI:30616"/>
        <dbReference type="ChEBI" id="CHEBI:33019"/>
        <dbReference type="ChEBI" id="CHEBI:82696"/>
        <dbReference type="ChEBI" id="CHEBI:456215"/>
        <dbReference type="EC" id="6.3.1.14"/>
    </reaction>
</comment>
<evidence type="ECO:0000256" key="5">
    <source>
        <dbReference type="ARBA" id="ARBA00048108"/>
    </source>
</evidence>
<dbReference type="SUPFAM" id="SSF53807">
    <property type="entry name" value="Helical backbone' metal receptor"/>
    <property type="match status" value="1"/>
</dbReference>
<evidence type="ECO:0000256" key="1">
    <source>
        <dbReference type="ARBA" id="ARBA00012089"/>
    </source>
</evidence>
<dbReference type="Gene3D" id="3.40.50.1980">
    <property type="entry name" value="Nitrogenase molybdenum iron protein domain"/>
    <property type="match status" value="2"/>
</dbReference>
<dbReference type="InterPro" id="IPR002761">
    <property type="entry name" value="Diphthami_syn_dom"/>
</dbReference>
<dbReference type="EC" id="6.3.1.14" evidence="1"/>
<dbReference type="PROSITE" id="PS51184">
    <property type="entry name" value="JMJC"/>
    <property type="match status" value="1"/>
</dbReference>